<feature type="transmembrane region" description="Helical" evidence="8">
    <location>
        <begin position="95"/>
        <end position="114"/>
    </location>
</feature>
<evidence type="ECO:0000259" key="9">
    <source>
        <dbReference type="PROSITE" id="PS50850"/>
    </source>
</evidence>
<dbReference type="OrthoDB" id="8120565at2759"/>
<evidence type="ECO:0000313" key="12">
    <source>
        <dbReference type="Proteomes" id="UP000327044"/>
    </source>
</evidence>
<proteinExistence type="predicted"/>
<evidence type="ECO:0000313" key="10">
    <source>
        <dbReference type="EMBL" id="JAV97258.1"/>
    </source>
</evidence>
<dbReference type="EMBL" id="VVIM01000009">
    <property type="protein sequence ID" value="KAB0794007.1"/>
    <property type="molecule type" value="Genomic_DNA"/>
</dbReference>
<feature type="transmembrane region" description="Helical" evidence="8">
    <location>
        <begin position="20"/>
        <end position="43"/>
    </location>
</feature>
<evidence type="ECO:0000256" key="7">
    <source>
        <dbReference type="ARBA" id="ARBA00023136"/>
    </source>
</evidence>
<feature type="domain" description="Major facilitator superfamily (MFS) profile" evidence="9">
    <location>
        <begin position="23"/>
        <end position="452"/>
    </location>
</feature>
<keyword evidence="12" id="KW-1185">Reference proteome</keyword>
<dbReference type="AlphaFoldDB" id="A0A1Y1NI83"/>
<feature type="transmembrane region" description="Helical" evidence="8">
    <location>
        <begin position="397"/>
        <end position="418"/>
    </location>
</feature>
<feature type="transmembrane region" description="Helical" evidence="8">
    <location>
        <begin position="328"/>
        <end position="350"/>
    </location>
</feature>
<evidence type="ECO:0000256" key="4">
    <source>
        <dbReference type="ARBA" id="ARBA00022597"/>
    </source>
</evidence>
<dbReference type="PROSITE" id="PS50850">
    <property type="entry name" value="MFS"/>
    <property type="match status" value="1"/>
</dbReference>
<reference evidence="11 12" key="2">
    <citation type="journal article" date="2018" name="Elife">
        <title>Firefly genomes illuminate parallel origins of bioluminescence in beetles.</title>
        <authorList>
            <person name="Fallon T.R."/>
            <person name="Lower S.E."/>
            <person name="Chang C.H."/>
            <person name="Bessho-Uehara M."/>
            <person name="Martin G.J."/>
            <person name="Bewick A.J."/>
            <person name="Behringer M."/>
            <person name="Debat H.J."/>
            <person name="Wong I."/>
            <person name="Day J.C."/>
            <person name="Suvorov A."/>
            <person name="Silva C.J."/>
            <person name="Stanger-Hall K.F."/>
            <person name="Hall D.W."/>
            <person name="Schmitz R.J."/>
            <person name="Nelson D.R."/>
            <person name="Lewis S.M."/>
            <person name="Shigenobu S."/>
            <person name="Bybee S.M."/>
            <person name="Larracuente A.M."/>
            <person name="Oba Y."/>
            <person name="Weng J.K."/>
        </authorList>
    </citation>
    <scope>NUCLEOTIDE SEQUENCE [LARGE SCALE GENOMIC DNA]</scope>
    <source>
        <strain evidence="11">1611_PpyrPB1</strain>
        <tissue evidence="11">Whole body</tissue>
    </source>
</reference>
<dbReference type="SUPFAM" id="SSF103473">
    <property type="entry name" value="MFS general substrate transporter"/>
    <property type="match status" value="1"/>
</dbReference>
<dbReference type="InterPro" id="IPR036259">
    <property type="entry name" value="MFS_trans_sf"/>
</dbReference>
<gene>
    <name evidence="11" type="ORF">PPYR_13627</name>
</gene>
<organism evidence="10">
    <name type="scientific">Photinus pyralis</name>
    <name type="common">Common eastern firefly</name>
    <name type="synonym">Lampyris pyralis</name>
    <dbReference type="NCBI Taxonomy" id="7054"/>
    <lineage>
        <taxon>Eukaryota</taxon>
        <taxon>Metazoa</taxon>
        <taxon>Ecdysozoa</taxon>
        <taxon>Arthropoda</taxon>
        <taxon>Hexapoda</taxon>
        <taxon>Insecta</taxon>
        <taxon>Pterygota</taxon>
        <taxon>Neoptera</taxon>
        <taxon>Endopterygota</taxon>
        <taxon>Coleoptera</taxon>
        <taxon>Polyphaga</taxon>
        <taxon>Elateriformia</taxon>
        <taxon>Elateroidea</taxon>
        <taxon>Lampyridae</taxon>
        <taxon>Lampyrinae</taxon>
        <taxon>Photinus</taxon>
    </lineage>
</organism>
<keyword evidence="7 8" id="KW-0472">Membrane</keyword>
<feature type="transmembrane region" description="Helical" evidence="8">
    <location>
        <begin position="370"/>
        <end position="390"/>
    </location>
</feature>
<feature type="transmembrane region" description="Helical" evidence="8">
    <location>
        <begin position="424"/>
        <end position="448"/>
    </location>
</feature>
<dbReference type="InterPro" id="IPR050549">
    <property type="entry name" value="MFS_Trehalose_Transporter"/>
</dbReference>
<dbReference type="PROSITE" id="PS00216">
    <property type="entry name" value="SUGAR_TRANSPORT_1"/>
    <property type="match status" value="1"/>
</dbReference>
<accession>A0A1Y1NI83</accession>
<reference evidence="11" key="3">
    <citation type="submission" date="2019-08" db="EMBL/GenBank/DDBJ databases">
        <authorList>
            <consortium name="Photinus pyralis genome working group"/>
            <person name="Fallon T.R."/>
            <person name="Sander Lower S.E."/>
            <person name="Weng J.-K."/>
        </authorList>
    </citation>
    <scope>NUCLEOTIDE SEQUENCE</scope>
    <source>
        <strain evidence="11">1611_PpyrPB1</strain>
        <tissue evidence="11">Whole body</tissue>
    </source>
</reference>
<feature type="transmembrane region" description="Helical" evidence="8">
    <location>
        <begin position="178"/>
        <end position="199"/>
    </location>
</feature>
<feature type="transmembrane region" description="Helical" evidence="8">
    <location>
        <begin position="154"/>
        <end position="172"/>
    </location>
</feature>
<keyword evidence="6 8" id="KW-1133">Transmembrane helix</keyword>
<feature type="transmembrane region" description="Helical" evidence="8">
    <location>
        <begin position="264"/>
        <end position="283"/>
    </location>
</feature>
<keyword evidence="3" id="KW-1003">Cell membrane</keyword>
<feature type="transmembrane region" description="Helical" evidence="8">
    <location>
        <begin position="68"/>
        <end position="88"/>
    </location>
</feature>
<dbReference type="PANTHER" id="PTHR48021:SF1">
    <property type="entry name" value="GH07001P-RELATED"/>
    <property type="match status" value="1"/>
</dbReference>
<dbReference type="Pfam" id="PF00083">
    <property type="entry name" value="Sugar_tr"/>
    <property type="match status" value="1"/>
</dbReference>
<keyword evidence="5 8" id="KW-0812">Transmembrane</keyword>
<protein>
    <recommendedName>
        <fullName evidence="9">Major facilitator superfamily (MFS) profile domain-containing protein</fullName>
    </recommendedName>
</protein>
<dbReference type="PROSITE" id="PS00217">
    <property type="entry name" value="SUGAR_TRANSPORT_2"/>
    <property type="match status" value="1"/>
</dbReference>
<dbReference type="InterPro" id="IPR005829">
    <property type="entry name" value="Sugar_transporter_CS"/>
</dbReference>
<keyword evidence="4" id="KW-0762">Sugar transport</keyword>
<dbReference type="GO" id="GO:0005886">
    <property type="term" value="C:plasma membrane"/>
    <property type="evidence" value="ECO:0007669"/>
    <property type="project" value="UniProtKB-SubCell"/>
</dbReference>
<evidence type="ECO:0000256" key="8">
    <source>
        <dbReference type="SAM" id="Phobius"/>
    </source>
</evidence>
<name>A0A1Y1NI83_PHOPY</name>
<evidence type="ECO:0000256" key="1">
    <source>
        <dbReference type="ARBA" id="ARBA00004651"/>
    </source>
</evidence>
<feature type="transmembrane region" description="Helical" evidence="8">
    <location>
        <begin position="120"/>
        <end position="142"/>
    </location>
</feature>
<dbReference type="FunFam" id="1.20.1250.20:FF:000218">
    <property type="entry name" value="facilitated trehalose transporter Tret1"/>
    <property type="match status" value="1"/>
</dbReference>
<dbReference type="Gene3D" id="1.20.1250.20">
    <property type="entry name" value="MFS general substrate transporter like domains"/>
    <property type="match status" value="1"/>
</dbReference>
<evidence type="ECO:0000313" key="11">
    <source>
        <dbReference type="EMBL" id="KAB0794007.1"/>
    </source>
</evidence>
<evidence type="ECO:0000256" key="5">
    <source>
        <dbReference type="ARBA" id="ARBA00022692"/>
    </source>
</evidence>
<dbReference type="GO" id="GO:0022857">
    <property type="term" value="F:transmembrane transporter activity"/>
    <property type="evidence" value="ECO:0007669"/>
    <property type="project" value="InterPro"/>
</dbReference>
<sequence length="467" mass="50702">MCVLMTRTSCCKSIPKHAKYFQYTTAFCVGILQFSVNSVNVWISPVLPHLTSDVSVIGVTLTQEEASWAIATVGLGVTMASLVIGICLDRIGPKFILLLSSALTIASWICFFFAKSLAVLIVGRFLAGIGQGIALICCPIYMCEVADKEIRGKIGTIPSGMGMLGTVFVLMAGPYLSYTHLVIACAVFPIAFFIMFLLIPDSPYFLIKVGKIEAAKASIARFSRLSITNEEIDAMAKKVEEIVEQDAASSLSITLSSLHFRRSMAIALAAKLIISFCGISVITPYLHTILESGASSISPKLSSVIYGFIAIPGLILSVLLLDKIGRRPVFCASSLGAGISIIGEGVYLYLDDQVDLEKVSFLPVLCLTSYKFWISLGILHLPYFIVGELFTTNTKRMAALVIIFCTGILTFLNVKVFGSVFESWGMYTMCWFFGGVTLCGVIFAFFILPETKGKTLADIHDGLTKRN</sequence>
<evidence type="ECO:0000256" key="6">
    <source>
        <dbReference type="ARBA" id="ARBA00022989"/>
    </source>
</evidence>
<reference evidence="10" key="1">
    <citation type="journal article" date="2016" name="Sci. Rep.">
        <title>Molecular characterization of firefly nuptial gifts: a multi-omics approach sheds light on postcopulatory sexual selection.</title>
        <authorList>
            <person name="Al-Wathiqui N."/>
            <person name="Fallon T.R."/>
            <person name="South A."/>
            <person name="Weng J.K."/>
            <person name="Lewis S.M."/>
        </authorList>
    </citation>
    <scope>NUCLEOTIDE SEQUENCE</scope>
</reference>
<dbReference type="InterPro" id="IPR005828">
    <property type="entry name" value="MFS_sugar_transport-like"/>
</dbReference>
<feature type="transmembrane region" description="Helical" evidence="8">
    <location>
        <begin position="303"/>
        <end position="321"/>
    </location>
</feature>
<dbReference type="InParanoid" id="A0A1Y1NI83"/>
<evidence type="ECO:0000256" key="2">
    <source>
        <dbReference type="ARBA" id="ARBA00022448"/>
    </source>
</evidence>
<comment type="subcellular location">
    <subcellularLocation>
        <location evidence="1">Cell membrane</location>
        <topology evidence="1">Multi-pass membrane protein</topology>
    </subcellularLocation>
</comment>
<dbReference type="PANTHER" id="PTHR48021">
    <property type="match status" value="1"/>
</dbReference>
<dbReference type="InterPro" id="IPR020846">
    <property type="entry name" value="MFS_dom"/>
</dbReference>
<keyword evidence="2" id="KW-0813">Transport</keyword>
<dbReference type="Proteomes" id="UP000327044">
    <property type="component" value="Unassembled WGS sequence"/>
</dbReference>
<dbReference type="EMBL" id="GEZM01002441">
    <property type="protein sequence ID" value="JAV97258.1"/>
    <property type="molecule type" value="Transcribed_RNA"/>
</dbReference>
<evidence type="ECO:0000256" key="3">
    <source>
        <dbReference type="ARBA" id="ARBA00022475"/>
    </source>
</evidence>